<accession>A0A7R9UGH4</accession>
<dbReference type="Gene3D" id="2.60.120.620">
    <property type="entry name" value="q2cbj1_9rhob like domain"/>
    <property type="match status" value="1"/>
</dbReference>
<dbReference type="SMART" id="SM00702">
    <property type="entry name" value="P4Hc"/>
    <property type="match status" value="1"/>
</dbReference>
<keyword evidence="2" id="KW-0479">Metal-binding</keyword>
<keyword evidence="5" id="KW-0408">Iron</keyword>
<comment type="cofactor">
    <cofactor evidence="1">
        <name>L-ascorbate</name>
        <dbReference type="ChEBI" id="CHEBI:38290"/>
    </cofactor>
</comment>
<dbReference type="GO" id="GO:0005506">
    <property type="term" value="F:iron ion binding"/>
    <property type="evidence" value="ECO:0007669"/>
    <property type="project" value="InterPro"/>
</dbReference>
<evidence type="ECO:0000256" key="4">
    <source>
        <dbReference type="ARBA" id="ARBA00023002"/>
    </source>
</evidence>
<evidence type="ECO:0000256" key="3">
    <source>
        <dbReference type="ARBA" id="ARBA00022964"/>
    </source>
</evidence>
<reference evidence="8" key="1">
    <citation type="submission" date="2021-01" db="EMBL/GenBank/DDBJ databases">
        <authorList>
            <person name="Corre E."/>
            <person name="Pelletier E."/>
            <person name="Niang G."/>
            <person name="Scheremetjew M."/>
            <person name="Finn R."/>
            <person name="Kale V."/>
            <person name="Holt S."/>
            <person name="Cochrane G."/>
            <person name="Meng A."/>
            <person name="Brown T."/>
            <person name="Cohen L."/>
        </authorList>
    </citation>
    <scope>NUCLEOTIDE SEQUENCE</scope>
    <source>
        <strain evidence="8">CCMP2078</strain>
    </source>
</reference>
<sequence length="324" mass="36042">MDWMCSVSVRCTWPSLLVLLSTVSWGAVGTTMQPSERLFHIPRLQSMPRFSGAFAVAPSDWSTRREELCNPVVVVPNFLSPEECDAFVSAGRYRQRQGLLSEDYLNHRVNQELRSGQVSAEAADLIGDQNLAPDQLAADCPSGTRTPLPSTLLLQPDLGHAHMHSEDAVRQLVQAYDSADEMQRERIQRPAEGSIARRVLDLLELGRDYVQFSEKLWYHPSNDSVMFRDQTIVHYVGGEGVAPHVDGKDVTILLYLNDVPHGAGGRTVFPEAGIAVPPQRGSALMYCSKGNKLLHFAERVKPGAEKWVSQMLIDYRFRASPTAN</sequence>
<dbReference type="PROSITE" id="PS51471">
    <property type="entry name" value="FE2OG_OXY"/>
    <property type="match status" value="1"/>
</dbReference>
<name>A0A7R9UGH4_9STRA</name>
<evidence type="ECO:0000313" key="8">
    <source>
        <dbReference type="EMBL" id="CAD8265693.1"/>
    </source>
</evidence>
<dbReference type="InterPro" id="IPR005123">
    <property type="entry name" value="Oxoglu/Fe-dep_dioxygenase_dom"/>
</dbReference>
<dbReference type="GO" id="GO:0005783">
    <property type="term" value="C:endoplasmic reticulum"/>
    <property type="evidence" value="ECO:0007669"/>
    <property type="project" value="TreeGrafter"/>
</dbReference>
<dbReference type="InterPro" id="IPR006620">
    <property type="entry name" value="Pro_4_hyd_alph"/>
</dbReference>
<evidence type="ECO:0000256" key="5">
    <source>
        <dbReference type="ARBA" id="ARBA00023004"/>
    </source>
</evidence>
<feature type="signal peptide" evidence="6">
    <location>
        <begin position="1"/>
        <end position="29"/>
    </location>
</feature>
<proteinExistence type="predicted"/>
<evidence type="ECO:0000259" key="7">
    <source>
        <dbReference type="PROSITE" id="PS51471"/>
    </source>
</evidence>
<evidence type="ECO:0000256" key="2">
    <source>
        <dbReference type="ARBA" id="ARBA00022723"/>
    </source>
</evidence>
<evidence type="ECO:0000256" key="1">
    <source>
        <dbReference type="ARBA" id="ARBA00001961"/>
    </source>
</evidence>
<protein>
    <recommendedName>
        <fullName evidence="7">Fe2OG dioxygenase domain-containing protein</fullName>
    </recommendedName>
</protein>
<keyword evidence="4" id="KW-0560">Oxidoreductase</keyword>
<dbReference type="EMBL" id="HBEA01019985">
    <property type="protein sequence ID" value="CAD8265693.1"/>
    <property type="molecule type" value="Transcribed_RNA"/>
</dbReference>
<feature type="chain" id="PRO_5031410255" description="Fe2OG dioxygenase domain-containing protein" evidence="6">
    <location>
        <begin position="30"/>
        <end position="324"/>
    </location>
</feature>
<evidence type="ECO:0000256" key="6">
    <source>
        <dbReference type="SAM" id="SignalP"/>
    </source>
</evidence>
<organism evidence="8">
    <name type="scientific">Pinguiococcus pyrenoidosus</name>
    <dbReference type="NCBI Taxonomy" id="172671"/>
    <lineage>
        <taxon>Eukaryota</taxon>
        <taxon>Sar</taxon>
        <taxon>Stramenopiles</taxon>
        <taxon>Ochrophyta</taxon>
        <taxon>Pinguiophyceae</taxon>
        <taxon>Pinguiochrysidales</taxon>
        <taxon>Pinguiochrysidaceae</taxon>
        <taxon>Pinguiococcus</taxon>
    </lineage>
</organism>
<feature type="domain" description="Fe2OG dioxygenase" evidence="7">
    <location>
        <begin position="221"/>
        <end position="315"/>
    </location>
</feature>
<dbReference type="GO" id="GO:0031418">
    <property type="term" value="F:L-ascorbic acid binding"/>
    <property type="evidence" value="ECO:0007669"/>
    <property type="project" value="InterPro"/>
</dbReference>
<dbReference type="PANTHER" id="PTHR10869:SF246">
    <property type="entry name" value="TRANSMEMBRANE PROLYL 4-HYDROXYLASE"/>
    <property type="match status" value="1"/>
</dbReference>
<gene>
    <name evidence="8" type="ORF">PPYR1160_LOCUS15196</name>
</gene>
<dbReference type="AlphaFoldDB" id="A0A7R9UGH4"/>
<keyword evidence="3" id="KW-0223">Dioxygenase</keyword>
<dbReference type="GO" id="GO:0004656">
    <property type="term" value="F:procollagen-proline 4-dioxygenase activity"/>
    <property type="evidence" value="ECO:0007669"/>
    <property type="project" value="TreeGrafter"/>
</dbReference>
<keyword evidence="6" id="KW-0732">Signal</keyword>
<dbReference type="PANTHER" id="PTHR10869">
    <property type="entry name" value="PROLYL 4-HYDROXYLASE ALPHA SUBUNIT"/>
    <property type="match status" value="1"/>
</dbReference>
<dbReference type="InterPro" id="IPR045054">
    <property type="entry name" value="P4HA-like"/>
</dbReference>